<dbReference type="GO" id="GO:0008299">
    <property type="term" value="P:isoprenoid biosynthetic process"/>
    <property type="evidence" value="ECO:0007669"/>
    <property type="project" value="InterPro"/>
</dbReference>
<dbReference type="Pfam" id="PF00348">
    <property type="entry name" value="polyprenyl_synt"/>
    <property type="match status" value="1"/>
</dbReference>
<protein>
    <submittedName>
        <fullName evidence="7">Farnesyl diphosphate synthase</fullName>
        <ecNumber evidence="7">2.5.1.10</ecNumber>
    </submittedName>
</protein>
<evidence type="ECO:0000313" key="8">
    <source>
        <dbReference type="Proteomes" id="UP000275777"/>
    </source>
</evidence>
<dbReference type="GO" id="GO:0046872">
    <property type="term" value="F:metal ion binding"/>
    <property type="evidence" value="ECO:0007669"/>
    <property type="project" value="UniProtKB-KW"/>
</dbReference>
<dbReference type="GO" id="GO:0004337">
    <property type="term" value="F:(2E,6E)-farnesyl diphosphate synthase activity"/>
    <property type="evidence" value="ECO:0007669"/>
    <property type="project" value="UniProtKB-EC"/>
</dbReference>
<dbReference type="Proteomes" id="UP000275777">
    <property type="component" value="Chromosome"/>
</dbReference>
<evidence type="ECO:0000256" key="6">
    <source>
        <dbReference type="RuleBase" id="RU004466"/>
    </source>
</evidence>
<dbReference type="Gene3D" id="1.10.600.10">
    <property type="entry name" value="Farnesyl Diphosphate Synthase"/>
    <property type="match status" value="1"/>
</dbReference>
<dbReference type="AlphaFoldDB" id="A0A447TK70"/>
<organism evidence="7 8">
    <name type="scientific">Chromobacterium violaceum</name>
    <dbReference type="NCBI Taxonomy" id="536"/>
    <lineage>
        <taxon>Bacteria</taxon>
        <taxon>Pseudomonadati</taxon>
        <taxon>Pseudomonadota</taxon>
        <taxon>Betaproteobacteria</taxon>
        <taxon>Neisseriales</taxon>
        <taxon>Chromobacteriaceae</taxon>
        <taxon>Chromobacterium</taxon>
    </lineage>
</organism>
<comment type="similarity">
    <text evidence="2 6">Belongs to the FPP/GGPP synthase family.</text>
</comment>
<dbReference type="PROSITE" id="PS00723">
    <property type="entry name" value="POLYPRENYL_SYNTHASE_1"/>
    <property type="match status" value="1"/>
</dbReference>
<dbReference type="EMBL" id="LR134182">
    <property type="protein sequence ID" value="VEB45252.1"/>
    <property type="molecule type" value="Genomic_DNA"/>
</dbReference>
<keyword evidence="5" id="KW-0460">Magnesium</keyword>
<evidence type="ECO:0000256" key="3">
    <source>
        <dbReference type="ARBA" id="ARBA00022679"/>
    </source>
</evidence>
<evidence type="ECO:0000256" key="2">
    <source>
        <dbReference type="ARBA" id="ARBA00006706"/>
    </source>
</evidence>
<dbReference type="PANTHER" id="PTHR12001">
    <property type="entry name" value="GERANYLGERANYL PYROPHOSPHATE SYNTHASE"/>
    <property type="match status" value="1"/>
</dbReference>
<evidence type="ECO:0000256" key="5">
    <source>
        <dbReference type="ARBA" id="ARBA00022842"/>
    </source>
</evidence>
<dbReference type="InterPro" id="IPR033749">
    <property type="entry name" value="Polyprenyl_synt_CS"/>
</dbReference>
<comment type="cofactor">
    <cofactor evidence="1">
        <name>Mg(2+)</name>
        <dbReference type="ChEBI" id="CHEBI:18420"/>
    </cofactor>
</comment>
<gene>
    <name evidence="7" type="ORF">NCTC9695_05762</name>
</gene>
<dbReference type="InterPro" id="IPR000092">
    <property type="entry name" value="Polyprenyl_synt"/>
</dbReference>
<dbReference type="SUPFAM" id="SSF48576">
    <property type="entry name" value="Terpenoid synthases"/>
    <property type="match status" value="1"/>
</dbReference>
<keyword evidence="3 6" id="KW-0808">Transferase</keyword>
<dbReference type="EC" id="2.5.1.10" evidence="7"/>
<proteinExistence type="inferred from homology"/>
<dbReference type="InterPro" id="IPR008949">
    <property type="entry name" value="Isoprenoid_synthase_dom_sf"/>
</dbReference>
<accession>A0A447TK70</accession>
<dbReference type="PANTHER" id="PTHR12001:SF85">
    <property type="entry name" value="SHORT CHAIN ISOPRENYL DIPHOSPHATE SYNTHASE"/>
    <property type="match status" value="1"/>
</dbReference>
<name>A0A447TK70_CHRVL</name>
<sequence>MYGWLRHYLDCDGKRMHGIAAALAHLACGGGEDAILPVAAAMQLYHHHTLVHDDIYDEDAARRGWPTVHQAFAGWFADRRGAEEGAGRVFSGGAMRRGAITAFAYGKICRALAGRLLLESGFDQAAVLDVARALEQHEFFDNAAQLKDVFHEGDEMPSPQACLDNAWLKTGRLFELCAYAGARLAGAEAGRTKALERWAGQSALAYQLQDDLEDLNAASEKGQGRGVATDLLHCKPTYLYALAKTMAEGRDREALLAWQSGAQAGLDSGDIIAILARSGALDACGGEVARCIVRAGAALDGAAPALAADRLPLLRQFSDYFVSPAYWHRPLAASRPAARCWPEEDAMAYAPLIFDLHGVLLGRREPMAICRPEKCCASYARPGTRCASSPIPAASSGGRWWRSWRRPVSRLTPVRCTPRR</sequence>
<evidence type="ECO:0000256" key="4">
    <source>
        <dbReference type="ARBA" id="ARBA00022723"/>
    </source>
</evidence>
<evidence type="ECO:0000313" key="7">
    <source>
        <dbReference type="EMBL" id="VEB45252.1"/>
    </source>
</evidence>
<keyword evidence="4" id="KW-0479">Metal-binding</keyword>
<evidence type="ECO:0000256" key="1">
    <source>
        <dbReference type="ARBA" id="ARBA00001946"/>
    </source>
</evidence>
<reference evidence="7 8" key="1">
    <citation type="submission" date="2018-12" db="EMBL/GenBank/DDBJ databases">
        <authorList>
            <consortium name="Pathogen Informatics"/>
        </authorList>
    </citation>
    <scope>NUCLEOTIDE SEQUENCE [LARGE SCALE GENOMIC DNA]</scope>
    <source>
        <strain evidence="7 8">NCTC9695</strain>
    </source>
</reference>